<accession>A0AA88YF72</accession>
<dbReference type="PROSITE" id="PS50853">
    <property type="entry name" value="FN3"/>
    <property type="match status" value="1"/>
</dbReference>
<evidence type="ECO:0000313" key="4">
    <source>
        <dbReference type="Proteomes" id="UP001186944"/>
    </source>
</evidence>
<organism evidence="3 4">
    <name type="scientific">Pinctada imbricata</name>
    <name type="common">Atlantic pearl-oyster</name>
    <name type="synonym">Pinctada martensii</name>
    <dbReference type="NCBI Taxonomy" id="66713"/>
    <lineage>
        <taxon>Eukaryota</taxon>
        <taxon>Metazoa</taxon>
        <taxon>Spiralia</taxon>
        <taxon>Lophotrochozoa</taxon>
        <taxon>Mollusca</taxon>
        <taxon>Bivalvia</taxon>
        <taxon>Autobranchia</taxon>
        <taxon>Pteriomorphia</taxon>
        <taxon>Pterioida</taxon>
        <taxon>Pterioidea</taxon>
        <taxon>Pteriidae</taxon>
        <taxon>Pinctada</taxon>
    </lineage>
</organism>
<dbReference type="PANTHER" id="PTHR16897">
    <property type="entry name" value="OS10G0105400 PROTEIN"/>
    <property type="match status" value="1"/>
</dbReference>
<gene>
    <name evidence="3" type="ORF">FSP39_021725</name>
</gene>
<feature type="region of interest" description="Disordered" evidence="1">
    <location>
        <begin position="1"/>
        <end position="46"/>
    </location>
</feature>
<dbReference type="InterPro" id="IPR036116">
    <property type="entry name" value="FN3_sf"/>
</dbReference>
<evidence type="ECO:0000256" key="1">
    <source>
        <dbReference type="SAM" id="MobiDB-lite"/>
    </source>
</evidence>
<keyword evidence="4" id="KW-1185">Reference proteome</keyword>
<dbReference type="PANTHER" id="PTHR16897:SF2">
    <property type="entry name" value="OS03G0226600 PROTEIN"/>
    <property type="match status" value="1"/>
</dbReference>
<sequence length="2900" mass="320396">MQKHRADTTGRDDKRDKERQRTTQKHQTHRTTHKPTSNRATGADLGRPSATEIAEVTEVANIVYNEATLTRTLGQADVTLLNPPDPNSGAPQDTVWTNQGEWDKVKVKWDAEYDLVVTAPDGDHYVTDFKHGIILAKTKIIHIRADLGGIGYYVDRETNTNKQWSLTGTTAKREFTYHFDMGLINMIIGSEWNDSLSGLDKFEYELYLLGNDGMELGETLGTKVLGPIPVINTLAASFLVPSTTPGAYSIHLAAYDKAGNYIVARKIFLFDDQSVVDKIQYSVSDDIRVKSFQPNTSVSNIQNQYEDLTISWDDGNKLETNLTAIDFIGAFNDDTITVYKDSTPPVLENLWLTRGDRLNISVHRIEDFQEMTIEWEVYDYHSGIDTINWRIYDNFTGMDILHGIEDISAQGNVADLATCQSTYGGYPRGANCYCTPFWGCHHQHYQIKPAVKGTALAPIGLVPSLSSGIHDSDYFIEVSATNRAKLTTILRKKITVDISPPHTGVVHDGIRGTPEVDYQQSTSLKAYWEGFFDRESGVLFYQYGFDTSCLDKAVFQLDSGNPILLETYNTDATYSAPGEGQYFITVVAYNRALEPSDPVCSDGVTVTTVVPNVKEVTIDPSRIRGGLVSDQNQTLFYVVGEDRVRRLIREPTADCFKATPLVDVDMLPIARADDGSIIDVNGTLYCSNTSSAPSQLGPTLSRSSRLHMSWEPVIAVGGIHDYEVGLATTSGSSSPDILAFRSTKQHAHIDIHHADIPDGTMFYVIIKSISKASVENIQSIGPCFMDTTPPDFVGPITVSYSNGYIHATWASDAFVDSEDGFDLHMQFAIGHDPGSTDVHDYQDLLSIGPCSSANPPTCTAIMVEDTDWFLHGHHTYYMTIKAENTAGLSTYGISESYIHDVQLPAKGKVFDVDPQDIEDIDFQVKTTELSARWMGFAHPHLTVTYNFSIGTTSGGTDIVSEVDVGGATSHTETGLSLSSFTMYYVTIKAMTSVGSVSVTSDGVMVVEEGYALQGITVYDGDNCTMEALWTVVRDFEHISLHNFARVNDLFLQPGYKYRFSIKFCALHYCYTPVTSDGVLVLANAPTSGPISITHLNSTQGASGSEQQTFTIDLTGLFDFSKCRSFGVRGFNKVKLVSQVSAQIKNCAAFDPLLIIPNDVIDAVGTPTTTDGLGNPIFLLENDLWPLSDRDYTPYYNYISAVWPRLRYNTYKVAVIHYKTLDVTTYYKPLATLDLNDPCSHPDVIACTDTAWRKIHSSVYMEIGLKYLMKGGPRFYLTLTACSDGVVVDLTPPVAGDLWITNIPGTKYQTSTSNMYVNWDSFRDVEEFNTLAHSSGIQDYTFGLGTSPGGNDMVAFYSVGVVNHLALHNLNLQSGHIYYATIIAKDYANRTTTKISDPVVVDTTPPVKQDVAITIPQRHIVSKSEIEACWTNLFRDIESGIDFYEWSIGSEPGHDDILTFTKVTDECASNNINNPLDLQEGHAYYISVKAYNNAGLMSLATSWAYVVDTSPPIAGHVYDELNLTEVHFGAGLTYYTTVKACNTADMCTSVTSDGVIMDNSPPTMGVVQDGTASNDIEYQSIQTYIGAKWYGFVDPQSGMYKYQWRVGTTPGGDDLMAPVDIHLTQVAAKPNLNISLPEGNRIYITVRGFNKAGLYTDATSDGFTIDISAPVIASGPIFSSLFSATGNSQFFRNTIKVEWTVGDDQSYIERQYLSIKSHRGGEFNLASTSVNGISRDFVLSDLNLNDGVTYYVQLISCNGAQICSMTTSNGLLVDSTPPSRGMFAIHTDHAVNHELLRNVDGWMSWSAFAVHLAWLGFADLHSEIDYYTVYVGSSFMATDLNKEPGIGQTVTHLTVGVNKYDEGKVQTATVETQKISSVSDLYITIFAVNKVGLRSELIHSQFQRISGGTLSLTRRCVALTCEGRCVCAAQDKLCAIDSNIGACNDVTVGNPNNLLSVKDIQGGTTDMAYTASNTVLQGAWTVVFKQGDPPLWYEWSVGLSSGSQPEGVFDEAQEKLWYDAGNNLDMIFTEKPGITLIDTIEYACFVRVWYSFTKYAIFKSDGVQVTTQPPLSSVILGSAVTERMFGKTIKDEDYMKYGFPFTVSWENKFRDASSVISSFRVYLRHDAFDAGSALPAASTSIEIKRSSELNPSVKYYSNVIGYGRSGMHHTESSDGFRPDKNIPQAGIVYDGISLHDLEYQNASNVVEAQWHGFTDTESGIVSYYWCVGLTIQLTECGVRSWEKVGLHTFVSRNLSSPLEQATMLYHKVYAEDSVGYRSPVVVSDGVRVDTTAPIPQYLLHMGENVLQNPSFETVTSYTSAQSINTTQICNLTSDFHPDFWTLTENSCGTVVDSTTNLALDGRKFLFIRGGLVQYLSGLMVGELYRLEFYTSHTLMSSSLIANKEGFVNFGGDRDVFLIYNKAYRKDGHGSSSRPTVSWHKHTFYFEPREAEVNLTIGSVDDRTGIFIDHVTFEHVDRNSSNTDGDKVKAHVVYVHTWGSIHSSWTFMEDVSRIVEYTWAIGYSEGGTQVQGFRSVGTSLFAYNSTVVLVHNTYVYITVIARNTVGLQSVIYSDPLLVDLTAPDIKGVYDGRITGEDEYARIDNEVSVNWNVEDPESGIDYCEWAIGYQTNGIELQVFTKVPSGSFFAYRDLDYSLLRGRVIYTTVRCRNRGGLFSSKSSDGVRITDKPPSVANVVVTSLPQSITEYRAQDNYQGNTTDIRIKWSGFTDDVGIDLYQISLSGSDIQRTEKTNFPVGQDVKFANVLNLNLVPERKEISLKAINPLGLQSDSVLTNLTVFVEKPEMSSSQSLAVSWNTPNKEFTVSWDGIFSSPHSLYYEVSAGKVKGGGEIVQWLETNGTSVTFGLPQAITKWSNLDVFIFVRAIAAGGMYEDVHGEIKLPSA</sequence>
<name>A0AA88YF72_PINIB</name>
<comment type="caution">
    <text evidence="3">The sequence shown here is derived from an EMBL/GenBank/DDBJ whole genome shotgun (WGS) entry which is preliminary data.</text>
</comment>
<reference evidence="3" key="1">
    <citation type="submission" date="2019-08" db="EMBL/GenBank/DDBJ databases">
        <title>The improved chromosome-level genome for the pearl oyster Pinctada fucata martensii using PacBio sequencing and Hi-C.</title>
        <authorList>
            <person name="Zheng Z."/>
        </authorList>
    </citation>
    <scope>NUCLEOTIDE SEQUENCE</scope>
    <source>
        <strain evidence="3">ZZ-2019</strain>
        <tissue evidence="3">Adductor muscle</tissue>
    </source>
</reference>
<protein>
    <recommendedName>
        <fullName evidence="2">Fibronectin type-III domain-containing protein</fullName>
    </recommendedName>
</protein>
<proteinExistence type="predicted"/>
<dbReference type="SUPFAM" id="SSF49265">
    <property type="entry name" value="Fibronectin type III"/>
    <property type="match status" value="2"/>
</dbReference>
<feature type="domain" description="Fibronectin type-III" evidence="2">
    <location>
        <begin position="1411"/>
        <end position="1511"/>
    </location>
</feature>
<feature type="compositionally biased region" description="Basic residues" evidence="1">
    <location>
        <begin position="22"/>
        <end position="33"/>
    </location>
</feature>
<evidence type="ECO:0000313" key="3">
    <source>
        <dbReference type="EMBL" id="KAK3103765.1"/>
    </source>
</evidence>
<dbReference type="EMBL" id="VSWD01000005">
    <property type="protein sequence ID" value="KAK3103765.1"/>
    <property type="molecule type" value="Genomic_DNA"/>
</dbReference>
<feature type="compositionally biased region" description="Basic and acidic residues" evidence="1">
    <location>
        <begin position="1"/>
        <end position="21"/>
    </location>
</feature>
<evidence type="ECO:0000259" key="2">
    <source>
        <dbReference type="PROSITE" id="PS50853"/>
    </source>
</evidence>
<dbReference type="Proteomes" id="UP001186944">
    <property type="component" value="Unassembled WGS sequence"/>
</dbReference>
<dbReference type="InterPro" id="IPR003961">
    <property type="entry name" value="FN3_dom"/>
</dbReference>